<dbReference type="Pfam" id="PF06429">
    <property type="entry name" value="Flg_bbr_C"/>
    <property type="match status" value="1"/>
</dbReference>
<dbReference type="InterPro" id="IPR020013">
    <property type="entry name" value="Flagellar_FlgE/F/G"/>
</dbReference>
<dbReference type="InterPro" id="IPR037058">
    <property type="entry name" value="Falgellar_hook_FlgE_sf"/>
</dbReference>
<dbReference type="InterPro" id="IPR037925">
    <property type="entry name" value="FlgE/F/G-like"/>
</dbReference>
<dbReference type="Pfam" id="PF07559">
    <property type="entry name" value="FlgE_D2"/>
    <property type="match status" value="1"/>
</dbReference>
<evidence type="ECO:0000259" key="9">
    <source>
        <dbReference type="Pfam" id="PF22692"/>
    </source>
</evidence>
<protein>
    <recommendedName>
        <fullName evidence="3 5">Flagellar hook protein FlgE</fullName>
    </recommendedName>
</protein>
<evidence type="ECO:0000256" key="4">
    <source>
        <dbReference type="ARBA" id="ARBA00023143"/>
    </source>
</evidence>
<dbReference type="Proteomes" id="UP000077173">
    <property type="component" value="Unassembled WGS sequence"/>
</dbReference>
<dbReference type="Gene3D" id="2.60.98.20">
    <property type="entry name" value="Flagellar hook protein FlgE"/>
    <property type="match status" value="1"/>
</dbReference>
<dbReference type="Pfam" id="PF22692">
    <property type="entry name" value="LlgE_F_G_D1"/>
    <property type="match status" value="1"/>
</dbReference>
<evidence type="ECO:0000259" key="7">
    <source>
        <dbReference type="Pfam" id="PF06429"/>
    </source>
</evidence>
<keyword evidence="11" id="KW-1185">Reference proteome</keyword>
<feature type="domain" description="Flagellar hook protein FlgE D2" evidence="8">
    <location>
        <begin position="164"/>
        <end position="301"/>
    </location>
</feature>
<comment type="subcellular location">
    <subcellularLocation>
        <location evidence="1 5">Bacterial flagellum basal body</location>
    </subcellularLocation>
</comment>
<name>A0A176YW32_9BRAD</name>
<sequence length="422" mass="42188">MSLTGALSSAISALSAQSQSLSMISDNIANSDTTGYKTTSAMFDDLVTASSNATSYASGGVTVSGRANITQQGLLAATSNATDVAIQGSGFFVVTSATSGGTTSYTRNGAFTIDNAGYLENNGSYLEGWRTDADGNVVGSESASNLSAINTQIASTSGSATTKTTIAANLPSDAATGNTYTSSMTVYDSLGAANTMQITWTKTGTNTWSASFAKPTSASGTSTSTATGVSGTVDISFNTDGSLKSTSPSPATVAVTGWTDGAADSSITLDLGTAGKTDGLTQYASGETTPSVNVTSINSDGLSYGKLSSVSIGKNGVVDATYSNGETIAIYKIAVATFADPNGLSAASDGLYSATVTSGNAALQASGENGAGTVYGSELESSTTDTSSQFSSMISAQQAYSAASQVISTVNKMYDTLISAMR</sequence>
<feature type="domain" description="Flagellar hook protein FlgE/F/G-like D1" evidence="9">
    <location>
        <begin position="85"/>
        <end position="128"/>
    </location>
</feature>
<dbReference type="InterPro" id="IPR011491">
    <property type="entry name" value="FlgE_D2"/>
</dbReference>
<dbReference type="GO" id="GO:0005829">
    <property type="term" value="C:cytosol"/>
    <property type="evidence" value="ECO:0007669"/>
    <property type="project" value="TreeGrafter"/>
</dbReference>
<comment type="caution">
    <text evidence="10">The sequence shown here is derived from an EMBL/GenBank/DDBJ whole genome shotgun (WGS) entry which is preliminary data.</text>
</comment>
<feature type="domain" description="Flagellar basal body rod protein N-terminal" evidence="6">
    <location>
        <begin position="9"/>
        <end position="37"/>
    </location>
</feature>
<keyword evidence="10" id="KW-0282">Flagellum</keyword>
<dbReference type="GO" id="GO:0009424">
    <property type="term" value="C:bacterial-type flagellum hook"/>
    <property type="evidence" value="ECO:0007669"/>
    <property type="project" value="TreeGrafter"/>
</dbReference>
<comment type="function">
    <text evidence="5">A flexible structure which links the flagellar filament to the drive apparatus in the basal body.</text>
</comment>
<evidence type="ECO:0000313" key="10">
    <source>
        <dbReference type="EMBL" id="OAF10947.1"/>
    </source>
</evidence>
<dbReference type="NCBIfam" id="TIGR03506">
    <property type="entry name" value="FlgEFG_subfam"/>
    <property type="match status" value="1"/>
</dbReference>
<dbReference type="InterPro" id="IPR010930">
    <property type="entry name" value="Flg_bb/hook_C_dom"/>
</dbReference>
<reference evidence="10 11" key="1">
    <citation type="submission" date="2016-02" db="EMBL/GenBank/DDBJ databases">
        <title>Draft genome sequence of the strain BR 10247T Bradyrhizobium neotropicale isolated from nodules of Centrolobium paraense.</title>
        <authorList>
            <person name="Simoes-Araujo J.L."/>
            <person name="Barauna A.C."/>
            <person name="Silva K."/>
            <person name="Zilli J.E."/>
        </authorList>
    </citation>
    <scope>NUCLEOTIDE SEQUENCE [LARGE SCALE GENOMIC DNA]</scope>
    <source>
        <strain evidence="10 11">BR 10247</strain>
    </source>
</reference>
<comment type="similarity">
    <text evidence="2 5">Belongs to the flagella basal body rod proteins family.</text>
</comment>
<evidence type="ECO:0000259" key="6">
    <source>
        <dbReference type="Pfam" id="PF00460"/>
    </source>
</evidence>
<dbReference type="AlphaFoldDB" id="A0A176YW32"/>
<organism evidence="10 11">
    <name type="scientific">Bradyrhizobium neotropicale</name>
    <dbReference type="NCBI Taxonomy" id="1497615"/>
    <lineage>
        <taxon>Bacteria</taxon>
        <taxon>Pseudomonadati</taxon>
        <taxon>Pseudomonadota</taxon>
        <taxon>Alphaproteobacteria</taxon>
        <taxon>Hyphomicrobiales</taxon>
        <taxon>Nitrobacteraceae</taxon>
        <taxon>Bradyrhizobium</taxon>
    </lineage>
</organism>
<dbReference type="SUPFAM" id="SSF117143">
    <property type="entry name" value="Flagellar hook protein flgE"/>
    <property type="match status" value="1"/>
</dbReference>
<dbReference type="Pfam" id="PF00460">
    <property type="entry name" value="Flg_bb_rod"/>
    <property type="match status" value="1"/>
</dbReference>
<dbReference type="GO" id="GO:0009425">
    <property type="term" value="C:bacterial-type flagellum basal body"/>
    <property type="evidence" value="ECO:0007669"/>
    <property type="project" value="UniProtKB-SubCell"/>
</dbReference>
<keyword evidence="4 5" id="KW-0975">Bacterial flagellum</keyword>
<dbReference type="InterPro" id="IPR019776">
    <property type="entry name" value="Flagellar_basal_body_rod_CS"/>
</dbReference>
<evidence type="ECO:0000256" key="3">
    <source>
        <dbReference type="ARBA" id="ARBA00019015"/>
    </source>
</evidence>
<accession>A0A176YW32</accession>
<keyword evidence="10" id="KW-0969">Cilium</keyword>
<dbReference type="PANTHER" id="PTHR30435:SF1">
    <property type="entry name" value="FLAGELLAR HOOK PROTEIN FLGE"/>
    <property type="match status" value="1"/>
</dbReference>
<gene>
    <name evidence="10" type="ORF">AXW67_25210</name>
</gene>
<dbReference type="PANTHER" id="PTHR30435">
    <property type="entry name" value="FLAGELLAR PROTEIN"/>
    <property type="match status" value="1"/>
</dbReference>
<evidence type="ECO:0000256" key="5">
    <source>
        <dbReference type="RuleBase" id="RU362116"/>
    </source>
</evidence>
<dbReference type="EMBL" id="LSEF01000091">
    <property type="protein sequence ID" value="OAF10947.1"/>
    <property type="molecule type" value="Genomic_DNA"/>
</dbReference>
<dbReference type="PROSITE" id="PS00588">
    <property type="entry name" value="FLAGELLA_BB_ROD"/>
    <property type="match status" value="1"/>
</dbReference>
<evidence type="ECO:0000313" key="11">
    <source>
        <dbReference type="Proteomes" id="UP000077173"/>
    </source>
</evidence>
<dbReference type="NCBIfam" id="NF004242">
    <property type="entry name" value="PRK05682.2-1"/>
    <property type="match status" value="1"/>
</dbReference>
<evidence type="ECO:0000256" key="2">
    <source>
        <dbReference type="ARBA" id="ARBA00009677"/>
    </source>
</evidence>
<dbReference type="InterPro" id="IPR053967">
    <property type="entry name" value="LlgE_F_G-like_D1"/>
</dbReference>
<evidence type="ECO:0000256" key="1">
    <source>
        <dbReference type="ARBA" id="ARBA00004117"/>
    </source>
</evidence>
<feature type="domain" description="Flagellar basal-body/hook protein C-terminal" evidence="7">
    <location>
        <begin position="379"/>
        <end position="419"/>
    </location>
</feature>
<evidence type="ECO:0000259" key="8">
    <source>
        <dbReference type="Pfam" id="PF07559"/>
    </source>
</evidence>
<proteinExistence type="inferred from homology"/>
<keyword evidence="10" id="KW-0966">Cell projection</keyword>
<dbReference type="RefSeq" id="WP_063681044.1">
    <property type="nucleotide sequence ID" value="NZ_LSEF01000091.1"/>
</dbReference>
<dbReference type="InterPro" id="IPR001444">
    <property type="entry name" value="Flag_bb_rod_N"/>
</dbReference>
<dbReference type="GO" id="GO:0071978">
    <property type="term" value="P:bacterial-type flagellum-dependent swarming motility"/>
    <property type="evidence" value="ECO:0007669"/>
    <property type="project" value="TreeGrafter"/>
</dbReference>